<keyword evidence="9" id="KW-1185">Reference proteome</keyword>
<dbReference type="GO" id="GO:0000906">
    <property type="term" value="F:6,7-dimethyl-8-ribityllumazine synthase activity"/>
    <property type="evidence" value="ECO:0007669"/>
    <property type="project" value="UniProtKB-UniRule"/>
</dbReference>
<dbReference type="EMBL" id="CP003915">
    <property type="protein sequence ID" value="AHG64331.1"/>
    <property type="molecule type" value="Genomic_DNA"/>
</dbReference>
<comment type="similarity">
    <text evidence="2 7">Belongs to the DMRL synthase family.</text>
</comment>
<organism evidence="8 9">
    <name type="scientific">Advenella mimigardefordensis (strain DSM 17166 / LMG 22922 / DPN7)</name>
    <dbReference type="NCBI Taxonomy" id="1247726"/>
    <lineage>
        <taxon>Bacteria</taxon>
        <taxon>Pseudomonadati</taxon>
        <taxon>Pseudomonadota</taxon>
        <taxon>Betaproteobacteria</taxon>
        <taxon>Burkholderiales</taxon>
        <taxon>Alcaligenaceae</taxon>
    </lineage>
</organism>
<dbReference type="OrthoDB" id="9797659at2"/>
<dbReference type="InterPro" id="IPR002180">
    <property type="entry name" value="LS/RS"/>
</dbReference>
<dbReference type="UniPathway" id="UPA00275">
    <property type="reaction ID" value="UER00404"/>
</dbReference>
<dbReference type="RefSeq" id="WP_025372967.1">
    <property type="nucleotide sequence ID" value="NZ_CP003915.1"/>
</dbReference>
<dbReference type="HAMAP" id="MF_00178">
    <property type="entry name" value="Lumazine_synth"/>
    <property type="match status" value="1"/>
</dbReference>
<dbReference type="PATRIC" id="fig|1247726.3.peg.2479"/>
<dbReference type="SUPFAM" id="SSF52121">
    <property type="entry name" value="Lumazine synthase"/>
    <property type="match status" value="1"/>
</dbReference>
<evidence type="ECO:0000256" key="4">
    <source>
        <dbReference type="ARBA" id="ARBA00022619"/>
    </source>
</evidence>
<dbReference type="HOGENOM" id="CLU_089358_0_0_4"/>
<dbReference type="GO" id="GO:0009231">
    <property type="term" value="P:riboflavin biosynthetic process"/>
    <property type="evidence" value="ECO:0007669"/>
    <property type="project" value="UniProtKB-UniRule"/>
</dbReference>
<evidence type="ECO:0000313" key="8">
    <source>
        <dbReference type="EMBL" id="AHG64331.1"/>
    </source>
</evidence>
<dbReference type="Proteomes" id="UP000019095">
    <property type="component" value="Chromosome"/>
</dbReference>
<dbReference type="AlphaFoldDB" id="W0PC85"/>
<proteinExistence type="inferred from homology"/>
<dbReference type="NCBIfam" id="NF009084">
    <property type="entry name" value="PRK12419.1"/>
    <property type="match status" value="1"/>
</dbReference>
<feature type="binding site" evidence="7">
    <location>
        <begin position="83"/>
        <end position="85"/>
    </location>
    <ligand>
        <name>5-amino-6-(D-ribitylamino)uracil</name>
        <dbReference type="ChEBI" id="CHEBI:15934"/>
    </ligand>
</feature>
<gene>
    <name evidence="8" type="primary">ribH1</name>
    <name evidence="7" type="synonym">ribH</name>
    <name evidence="8" type="ORF">MIM_c22550</name>
</gene>
<dbReference type="EC" id="2.5.1.78" evidence="3 7"/>
<feature type="binding site" evidence="7">
    <location>
        <begin position="59"/>
        <end position="61"/>
    </location>
    <ligand>
        <name>5-amino-6-(D-ribitylamino)uracil</name>
        <dbReference type="ChEBI" id="CHEBI:15934"/>
    </ligand>
</feature>
<evidence type="ECO:0000256" key="6">
    <source>
        <dbReference type="ARBA" id="ARBA00048785"/>
    </source>
</evidence>
<evidence type="ECO:0000256" key="3">
    <source>
        <dbReference type="ARBA" id="ARBA00012664"/>
    </source>
</evidence>
<keyword evidence="4 7" id="KW-0686">Riboflavin biosynthesis</keyword>
<dbReference type="InterPro" id="IPR036467">
    <property type="entry name" value="LS/RS_sf"/>
</dbReference>
<dbReference type="Gene3D" id="3.40.50.960">
    <property type="entry name" value="Lumazine/riboflavin synthase"/>
    <property type="match status" value="1"/>
</dbReference>
<evidence type="ECO:0000256" key="7">
    <source>
        <dbReference type="HAMAP-Rule" id="MF_00178"/>
    </source>
</evidence>
<name>W0PC85_ADVMD</name>
<evidence type="ECO:0000256" key="2">
    <source>
        <dbReference type="ARBA" id="ARBA00007424"/>
    </source>
</evidence>
<dbReference type="InterPro" id="IPR034964">
    <property type="entry name" value="LS"/>
</dbReference>
<feature type="binding site" evidence="7">
    <location>
        <position position="116"/>
    </location>
    <ligand>
        <name>5-amino-6-(D-ribitylamino)uracil</name>
        <dbReference type="ChEBI" id="CHEBI:15934"/>
    </ligand>
</feature>
<dbReference type="Pfam" id="PF00885">
    <property type="entry name" value="DMRL_synthase"/>
    <property type="match status" value="1"/>
</dbReference>
<keyword evidence="5 7" id="KW-0808">Transferase</keyword>
<protein>
    <recommendedName>
        <fullName evidence="3 7">6,7-dimethyl-8-ribityllumazine synthase</fullName>
        <shortName evidence="7">DMRL synthase</shortName>
        <shortName evidence="7">LS</shortName>
        <shortName evidence="7">Lumazine synthase</shortName>
        <ecNumber evidence="3 7">2.5.1.78</ecNumber>
    </recommendedName>
</protein>
<accession>W0PC85</accession>
<evidence type="ECO:0000256" key="1">
    <source>
        <dbReference type="ARBA" id="ARBA00004917"/>
    </source>
</evidence>
<feature type="binding site" evidence="7">
    <location>
        <position position="25"/>
    </location>
    <ligand>
        <name>5-amino-6-(D-ribitylamino)uracil</name>
        <dbReference type="ChEBI" id="CHEBI:15934"/>
    </ligand>
</feature>
<sequence>MLTQVVNKPLQMLSSRRIAFIQAGWHGDIVEQARLSFLEEVSRLGQESSCVDIIDVPGAFEIPLHARLLAESGRYAAVVAAGLVVNGGIYRHEFVAQAVISGLMQVQLETRTPVFSCVLTPRDLFDGEDQHRFFFEHFRIKGQEAAQACIATIASLEGLGLLAPTNVSKVA</sequence>
<reference evidence="8 9" key="1">
    <citation type="journal article" date="2014" name="Microbiology">
        <title>Unravelling the complete genome sequence of Advenella mimigardefordensis strain DPN7T and novel insights in the catabolism of the xenobiotic polythioester precursor 3,3'-dithiodipropionate.</title>
        <authorList>
            <person name="Wubbeler J.H."/>
            <person name="Hiessl S."/>
            <person name="Schuldes J."/>
            <person name="Thurmer A."/>
            <person name="Daniel R."/>
            <person name="Steinbuchel A."/>
        </authorList>
    </citation>
    <scope>NUCLEOTIDE SEQUENCE [LARGE SCALE GENOMIC DNA]</scope>
    <source>
        <strain evidence="9">DSM 17166 / LMG 22922 / DPN7</strain>
    </source>
</reference>
<feature type="active site" description="Proton donor" evidence="7">
    <location>
        <position position="91"/>
    </location>
</feature>
<comment type="pathway">
    <text evidence="1 7">Cofactor biosynthesis; riboflavin biosynthesis; riboflavin from 2-hydroxy-3-oxobutyl phosphate and 5-amino-6-(D-ribitylamino)uracil: step 1/2.</text>
</comment>
<dbReference type="KEGG" id="amim:MIM_c22550"/>
<evidence type="ECO:0000256" key="5">
    <source>
        <dbReference type="ARBA" id="ARBA00022679"/>
    </source>
</evidence>
<comment type="function">
    <text evidence="7">Catalyzes the formation of 6,7-dimethyl-8-ribityllumazine by condensation of 5-amino-6-(D-ribitylamino)uracil with 3,4-dihydroxy-2-butanone 4-phosphate. This is the penultimate step in the biosynthesis of riboflavin.</text>
</comment>
<dbReference type="PANTHER" id="PTHR21058:SF0">
    <property type="entry name" value="6,7-DIMETHYL-8-RIBITYLLUMAZINE SYNTHASE"/>
    <property type="match status" value="1"/>
</dbReference>
<dbReference type="PANTHER" id="PTHR21058">
    <property type="entry name" value="6,7-DIMETHYL-8-RIBITYLLUMAZINE SYNTHASE DMRL SYNTHASE LUMAZINE SYNTHASE"/>
    <property type="match status" value="1"/>
</dbReference>
<evidence type="ECO:0000313" key="9">
    <source>
        <dbReference type="Proteomes" id="UP000019095"/>
    </source>
</evidence>
<dbReference type="GO" id="GO:0005829">
    <property type="term" value="C:cytosol"/>
    <property type="evidence" value="ECO:0007669"/>
    <property type="project" value="TreeGrafter"/>
</dbReference>
<dbReference type="STRING" id="1247726.MIM_c22550"/>
<dbReference type="eggNOG" id="COG0054">
    <property type="taxonomic scope" value="Bacteria"/>
</dbReference>
<comment type="caution">
    <text evidence="7">Lacks conserved residue(s) required for the propagation of feature annotation.</text>
</comment>
<dbReference type="GO" id="GO:0009349">
    <property type="term" value="C:riboflavin synthase complex"/>
    <property type="evidence" value="ECO:0007669"/>
    <property type="project" value="InterPro"/>
</dbReference>
<comment type="catalytic activity">
    <reaction evidence="6 7">
        <text>(2S)-2-hydroxy-3-oxobutyl phosphate + 5-amino-6-(D-ribitylamino)uracil = 6,7-dimethyl-8-(1-D-ribityl)lumazine + phosphate + 2 H2O + H(+)</text>
        <dbReference type="Rhea" id="RHEA:26152"/>
        <dbReference type="ChEBI" id="CHEBI:15377"/>
        <dbReference type="ChEBI" id="CHEBI:15378"/>
        <dbReference type="ChEBI" id="CHEBI:15934"/>
        <dbReference type="ChEBI" id="CHEBI:43474"/>
        <dbReference type="ChEBI" id="CHEBI:58201"/>
        <dbReference type="ChEBI" id="CHEBI:58830"/>
        <dbReference type="EC" id="2.5.1.78"/>
    </reaction>
</comment>